<dbReference type="Proteomes" id="UP000295604">
    <property type="component" value="Unassembled WGS sequence"/>
</dbReference>
<keyword evidence="3" id="KW-1185">Reference proteome</keyword>
<reference evidence="2 3" key="1">
    <citation type="submission" date="2018-11" db="EMBL/GenBank/DDBJ databases">
        <title>Genome sequence and assembly of Colletotrichum sidae.</title>
        <authorList>
            <person name="Gan P."/>
            <person name="Shirasu K."/>
        </authorList>
    </citation>
    <scope>NUCLEOTIDE SEQUENCE [LARGE SCALE GENOMIC DNA]</scope>
    <source>
        <strain evidence="2 3">CBS 518.97</strain>
    </source>
</reference>
<proteinExistence type="predicted"/>
<evidence type="ECO:0000313" key="2">
    <source>
        <dbReference type="EMBL" id="TEA13497.1"/>
    </source>
</evidence>
<evidence type="ECO:0000313" key="3">
    <source>
        <dbReference type="Proteomes" id="UP000295604"/>
    </source>
</evidence>
<comment type="caution">
    <text evidence="2">The sequence shown here is derived from an EMBL/GenBank/DDBJ whole genome shotgun (WGS) entry which is preliminary data.</text>
</comment>
<sequence>MSPSGRRVPYLGPVYDGACSEEYQYRYGLFPKLPKELIQKILQMVIGDNSIHIDLRLQKPLSAAGPAARSSHDRVPPRAETRANYETVCKREWQWYASICRRDPTARPGEDVCLLRRTRCDSQTAGFLCNCPRFLDFLLSCKQAYDDGIEVLYATNTFIIDSRDLMLELMKQSLTGAGSVYNITSRGVRFITSLELRLSLPDDLGHRNPFHLRTDVLEFGQLLRHLPGAFATLRKLYIVFESWAFGLPVQDWRGQARRLADDYLFEPLSVMAENMSLSSFNVEIPSRLYDDVADQRRQGGYPYTFYYPVNRNSEDTKSVEWFRVIRAGTPAVDTEDVFS</sequence>
<dbReference type="Pfam" id="PF24864">
    <property type="entry name" value="DUF7730"/>
    <property type="match status" value="1"/>
</dbReference>
<dbReference type="EMBL" id="QAPF01000197">
    <property type="protein sequence ID" value="TEA13497.1"/>
    <property type="molecule type" value="Genomic_DNA"/>
</dbReference>
<accession>A0A4R8T7W0</accession>
<dbReference type="PANTHER" id="PTHR38790">
    <property type="entry name" value="2EXR DOMAIN-CONTAINING PROTEIN-RELATED"/>
    <property type="match status" value="1"/>
</dbReference>
<gene>
    <name evidence="2" type="ORF">C8034_v004795</name>
</gene>
<organism evidence="2 3">
    <name type="scientific">Colletotrichum sidae</name>
    <dbReference type="NCBI Taxonomy" id="1347389"/>
    <lineage>
        <taxon>Eukaryota</taxon>
        <taxon>Fungi</taxon>
        <taxon>Dikarya</taxon>
        <taxon>Ascomycota</taxon>
        <taxon>Pezizomycotina</taxon>
        <taxon>Sordariomycetes</taxon>
        <taxon>Hypocreomycetidae</taxon>
        <taxon>Glomerellales</taxon>
        <taxon>Glomerellaceae</taxon>
        <taxon>Colletotrichum</taxon>
        <taxon>Colletotrichum orbiculare species complex</taxon>
    </lineage>
</organism>
<evidence type="ECO:0000259" key="1">
    <source>
        <dbReference type="Pfam" id="PF24864"/>
    </source>
</evidence>
<name>A0A4R8T7W0_9PEZI</name>
<protein>
    <recommendedName>
        <fullName evidence="1">DUF7730 domain-containing protein</fullName>
    </recommendedName>
</protein>
<dbReference type="AlphaFoldDB" id="A0A4R8T7W0"/>
<dbReference type="InterPro" id="IPR056632">
    <property type="entry name" value="DUF7730"/>
</dbReference>
<feature type="domain" description="DUF7730" evidence="1">
    <location>
        <begin position="28"/>
        <end position="174"/>
    </location>
</feature>